<dbReference type="EMBL" id="JAUJLE010000428">
    <property type="protein sequence ID" value="KAK0956675.1"/>
    <property type="molecule type" value="Genomic_DNA"/>
</dbReference>
<feature type="compositionally biased region" description="Polar residues" evidence="1">
    <location>
        <begin position="66"/>
        <end position="77"/>
    </location>
</feature>
<protein>
    <submittedName>
        <fullName evidence="2">Uncharacterized protein</fullName>
    </submittedName>
</protein>
<evidence type="ECO:0000313" key="3">
    <source>
        <dbReference type="Proteomes" id="UP001175353"/>
    </source>
</evidence>
<evidence type="ECO:0000313" key="2">
    <source>
        <dbReference type="EMBL" id="KAK0956675.1"/>
    </source>
</evidence>
<feature type="region of interest" description="Disordered" evidence="1">
    <location>
        <begin position="55"/>
        <end position="82"/>
    </location>
</feature>
<sequence>MLGTIYETAGTIPATIKTRYRKTTTAVFEKVKALFKKTDTTLHESSTPDLNIRRTQDSAENERTGEQSFKLASTTAPSKRADDHHGHILTLVFNRVYAQKAEMSMLDHFAPAGPYKDGGVTAPHAPAPDVNVKKTSGGDNQLDGEEMKERSMMWE</sequence>
<keyword evidence="3" id="KW-1185">Reference proteome</keyword>
<organism evidence="2 3">
    <name type="scientific">Friedmanniomyces endolithicus</name>
    <dbReference type="NCBI Taxonomy" id="329885"/>
    <lineage>
        <taxon>Eukaryota</taxon>
        <taxon>Fungi</taxon>
        <taxon>Dikarya</taxon>
        <taxon>Ascomycota</taxon>
        <taxon>Pezizomycotina</taxon>
        <taxon>Dothideomycetes</taxon>
        <taxon>Dothideomycetidae</taxon>
        <taxon>Mycosphaerellales</taxon>
        <taxon>Teratosphaeriaceae</taxon>
        <taxon>Friedmanniomyces</taxon>
    </lineage>
</organism>
<evidence type="ECO:0000256" key="1">
    <source>
        <dbReference type="SAM" id="MobiDB-lite"/>
    </source>
</evidence>
<dbReference type="AlphaFoldDB" id="A0AAN6JYU7"/>
<reference evidence="2" key="1">
    <citation type="submission" date="2023-06" db="EMBL/GenBank/DDBJ databases">
        <title>Black Yeasts Isolated from many extreme environments.</title>
        <authorList>
            <person name="Coleine C."/>
            <person name="Stajich J.E."/>
            <person name="Selbmann L."/>
        </authorList>
    </citation>
    <scope>NUCLEOTIDE SEQUENCE</scope>
    <source>
        <strain evidence="2">CCFEE 5200</strain>
    </source>
</reference>
<feature type="compositionally biased region" description="Basic and acidic residues" evidence="1">
    <location>
        <begin position="145"/>
        <end position="155"/>
    </location>
</feature>
<proteinExistence type="predicted"/>
<dbReference type="Proteomes" id="UP001175353">
    <property type="component" value="Unassembled WGS sequence"/>
</dbReference>
<comment type="caution">
    <text evidence="2">The sequence shown here is derived from an EMBL/GenBank/DDBJ whole genome shotgun (WGS) entry which is preliminary data.</text>
</comment>
<name>A0AAN6JYU7_9PEZI</name>
<feature type="compositionally biased region" description="Basic and acidic residues" evidence="1">
    <location>
        <begin position="55"/>
        <end position="65"/>
    </location>
</feature>
<accession>A0AAN6JYU7</accession>
<gene>
    <name evidence="2" type="ORF">LTR91_022252</name>
</gene>
<feature type="region of interest" description="Disordered" evidence="1">
    <location>
        <begin position="117"/>
        <end position="155"/>
    </location>
</feature>